<keyword evidence="3" id="KW-1185">Reference proteome</keyword>
<dbReference type="Gene3D" id="3.40.50.12780">
    <property type="entry name" value="N-terminal domain of ligase-like"/>
    <property type="match status" value="1"/>
</dbReference>
<dbReference type="GO" id="GO:0016878">
    <property type="term" value="F:acid-thiol ligase activity"/>
    <property type="evidence" value="ECO:0007669"/>
    <property type="project" value="UniProtKB-ARBA"/>
</dbReference>
<feature type="domain" description="AMP-dependent synthetase/ligase" evidence="1">
    <location>
        <begin position="94"/>
        <end position="257"/>
    </location>
</feature>
<dbReference type="AlphaFoldDB" id="A0AAJ0UFC7"/>
<name>A0AAJ0UFC7_HALSE</name>
<dbReference type="Proteomes" id="UP001296967">
    <property type="component" value="Unassembled WGS sequence"/>
</dbReference>
<dbReference type="InterPro" id="IPR045851">
    <property type="entry name" value="AMP-bd_C_sf"/>
</dbReference>
<dbReference type="EMBL" id="NHSF01000051">
    <property type="protein sequence ID" value="MBK5930423.1"/>
    <property type="molecule type" value="Genomic_DNA"/>
</dbReference>
<dbReference type="SUPFAM" id="SSF56801">
    <property type="entry name" value="Acetyl-CoA synthetase-like"/>
    <property type="match status" value="1"/>
</dbReference>
<evidence type="ECO:0000313" key="3">
    <source>
        <dbReference type="Proteomes" id="UP001296967"/>
    </source>
</evidence>
<protein>
    <submittedName>
        <fullName evidence="2">Acyl-CoA synthetase</fullName>
    </submittedName>
</protein>
<evidence type="ECO:0000259" key="1">
    <source>
        <dbReference type="Pfam" id="PF00501"/>
    </source>
</evidence>
<accession>A0AAJ0UFC7</accession>
<dbReference type="InterPro" id="IPR050237">
    <property type="entry name" value="ATP-dep_AMP-bd_enzyme"/>
</dbReference>
<dbReference type="Gene3D" id="3.30.300.30">
    <property type="match status" value="1"/>
</dbReference>
<dbReference type="PANTHER" id="PTHR43767">
    <property type="entry name" value="LONG-CHAIN-FATTY-ACID--COA LIGASE"/>
    <property type="match status" value="1"/>
</dbReference>
<reference evidence="2" key="1">
    <citation type="submission" date="2017-05" db="EMBL/GenBank/DDBJ databases">
        <authorList>
            <person name="Imhoff J.F."/>
            <person name="Rahn T."/>
            <person name="Kuenzel S."/>
            <person name="Neulinger S.C."/>
        </authorList>
    </citation>
    <scope>NUCLEOTIDE SEQUENCE</scope>
    <source>
        <strain evidence="2">DSM 4395</strain>
    </source>
</reference>
<reference evidence="2" key="2">
    <citation type="journal article" date="2020" name="Microorganisms">
        <title>Osmotic Adaptation and Compatible Solute Biosynthesis of Phototrophic Bacteria as Revealed from Genome Analyses.</title>
        <authorList>
            <person name="Imhoff J.F."/>
            <person name="Rahn T."/>
            <person name="Kunzel S."/>
            <person name="Keller A."/>
            <person name="Neulinger S.C."/>
        </authorList>
    </citation>
    <scope>NUCLEOTIDE SEQUENCE</scope>
    <source>
        <strain evidence="2">DSM 4395</strain>
    </source>
</reference>
<proteinExistence type="predicted"/>
<dbReference type="InterPro" id="IPR000873">
    <property type="entry name" value="AMP-dep_synth/lig_dom"/>
</dbReference>
<dbReference type="InterPro" id="IPR042099">
    <property type="entry name" value="ANL_N_sf"/>
</dbReference>
<dbReference type="Pfam" id="PF00501">
    <property type="entry name" value="AMP-binding"/>
    <property type="match status" value="1"/>
</dbReference>
<comment type="caution">
    <text evidence="2">The sequence shown here is derived from an EMBL/GenBank/DDBJ whole genome shotgun (WGS) entry which is preliminary data.</text>
</comment>
<organism evidence="2 3">
    <name type="scientific">Halochromatium salexigens</name>
    <name type="common">Chromatium salexigens</name>
    <dbReference type="NCBI Taxonomy" id="49447"/>
    <lineage>
        <taxon>Bacteria</taxon>
        <taxon>Pseudomonadati</taxon>
        <taxon>Pseudomonadota</taxon>
        <taxon>Gammaproteobacteria</taxon>
        <taxon>Chromatiales</taxon>
        <taxon>Chromatiaceae</taxon>
        <taxon>Halochromatium</taxon>
    </lineage>
</organism>
<evidence type="ECO:0000313" key="2">
    <source>
        <dbReference type="EMBL" id="MBK5930423.1"/>
    </source>
</evidence>
<dbReference type="PANTHER" id="PTHR43767:SF1">
    <property type="entry name" value="NONRIBOSOMAL PEPTIDE SYNTHASE PES1 (EUROFUNG)-RELATED"/>
    <property type="match status" value="1"/>
</dbReference>
<gene>
    <name evidence="2" type="ORF">CCR82_07785</name>
</gene>
<sequence>MPHGLPEAACGDVLRSLLGAALSAHRGTEAPPAWDASAPLDSLERLHLAASVNTFFRLHETGSEDRLLMLRDFDDWVAFVAEATSSTSGLAFQTSGSTGAPTSHVHPWAHLATEAEALHQRLTKVAPIERVVAWLPLHHLYGFMLGVALPERMGLHRVWVQTAAPPRLHAGDLLVTVPPRWDYLARTRPDWPTPMLGVSSTATLAPATHAALLGQDLPEDQNLPEDRTGGLTGLLDIYGSTETGGIATRWQPEAPYTLLAHWQRHDATQLRHSSGAIVPLLDHTAWLDERRLTLGERYDAVISIGGVNVNPTHVAQRLEALASVATCAVRPTSGAAPRLKAFVVPAASEAEAAADIARATAQWPAAERPVSITYGAALPRTALGKLSDWSA</sequence>